<evidence type="ECO:0000256" key="3">
    <source>
        <dbReference type="ARBA" id="ARBA00012438"/>
    </source>
</evidence>
<dbReference type="Proteomes" id="UP000298324">
    <property type="component" value="Unassembled WGS sequence"/>
</dbReference>
<dbReference type="Gene3D" id="3.30.450.20">
    <property type="entry name" value="PAS domain"/>
    <property type="match status" value="1"/>
</dbReference>
<dbReference type="InterPro" id="IPR029151">
    <property type="entry name" value="Sensor-like_sf"/>
</dbReference>
<dbReference type="EMBL" id="QFGA01000001">
    <property type="protein sequence ID" value="TEB06990.1"/>
    <property type="molecule type" value="Genomic_DNA"/>
</dbReference>
<dbReference type="GO" id="GO:0005886">
    <property type="term" value="C:plasma membrane"/>
    <property type="evidence" value="ECO:0007669"/>
    <property type="project" value="UniProtKB-SubCell"/>
</dbReference>
<sequence length="561" mass="61382">MKKLKTGKSNFRASRLSITSKIAIALSLLITFLISVVGISVILKQQALFKAEFKDKGWSIVHTALPYFSNYLQSSNLDYVNSIIKAIGKYQDVSYVMVLDEWGRVVAHTDERQVGKKVDDDATKNVMSIKSDAVNLLLDDAGKPALMDFYAPVKTTGGSTIGYFRMGVSLAGLTGQTRQTSVSIILICLAAIIAGIFLAQLITKRMLKKPFQDLTVATERLATGDFSYKVRIYSQDELGDLANSFNTMTFHLANLIHSVQSSVIDINKSAEQIIGQLQTSGRTNNKLSQTFDLLKQGTEEQVAILKQSSSLAEQLSEQSKNAMDGILQILSEVKKTVQVSEKGVNDISRVGDNIQQSGRSLAGTRNLIRQVDEKARQFSQTIADFSELLKKTNSCTVQVALEAARSGNEELARAAETLHAISEESAQRVSQMSSELADVDNTWSAAEKAMDSNIKSLSEGQEAVTEAGDSLEKVMRSLLQSKDFIEAVASSAQQQSANIEDIIRSQSGIINGLLKSIKKSSGAGSDTKVQMENLHDIDSLTKKLIRMVDRLNVLSLQFKTQ</sequence>
<dbReference type="Gene3D" id="6.10.340.10">
    <property type="match status" value="1"/>
</dbReference>
<dbReference type="InterPro" id="IPR004089">
    <property type="entry name" value="MCPsignal_dom"/>
</dbReference>
<dbReference type="Pfam" id="PF17203">
    <property type="entry name" value="sCache_3_2"/>
    <property type="match status" value="1"/>
</dbReference>
<dbReference type="PANTHER" id="PTHR45528">
    <property type="entry name" value="SENSOR HISTIDINE KINASE CPXA"/>
    <property type="match status" value="1"/>
</dbReference>
<dbReference type="Pfam" id="PF00015">
    <property type="entry name" value="MCPsignal"/>
    <property type="match status" value="1"/>
</dbReference>
<reference evidence="16 17" key="1">
    <citation type="journal article" date="2018" name="Environ. Microbiol.">
        <title>Novel energy conservation strategies and behaviour of Pelotomaculum schinkii driving syntrophic propionate catabolism.</title>
        <authorList>
            <person name="Hidalgo-Ahumada C.A.P."/>
            <person name="Nobu M.K."/>
            <person name="Narihiro T."/>
            <person name="Tamaki H."/>
            <person name="Liu W.T."/>
            <person name="Kamagata Y."/>
            <person name="Stams A.J.M."/>
            <person name="Imachi H."/>
            <person name="Sousa D.Z."/>
        </authorList>
    </citation>
    <scope>NUCLEOTIDE SEQUENCE [LARGE SCALE GENOMIC DNA]</scope>
    <source>
        <strain evidence="16 17">HH</strain>
    </source>
</reference>
<comment type="catalytic activity">
    <reaction evidence="1">
        <text>ATP + protein L-histidine = ADP + protein N-phospho-L-histidine.</text>
        <dbReference type="EC" id="2.7.13.3"/>
    </reaction>
</comment>
<dbReference type="InterPro" id="IPR003660">
    <property type="entry name" value="HAMP_dom"/>
</dbReference>
<dbReference type="SMART" id="SM00304">
    <property type="entry name" value="HAMP"/>
    <property type="match status" value="1"/>
</dbReference>
<dbReference type="Gene3D" id="1.10.287.950">
    <property type="entry name" value="Methyl-accepting chemotaxis protein"/>
    <property type="match status" value="1"/>
</dbReference>
<keyword evidence="7 13" id="KW-0812">Transmembrane</keyword>
<keyword evidence="8" id="KW-0418">Kinase</keyword>
<accession>A0A4Y7RE22</accession>
<comment type="subcellular location">
    <subcellularLocation>
        <location evidence="2">Cell membrane</location>
        <topology evidence="2">Multi-pass membrane protein</topology>
    </subcellularLocation>
</comment>
<evidence type="ECO:0000256" key="1">
    <source>
        <dbReference type="ARBA" id="ARBA00000085"/>
    </source>
</evidence>
<dbReference type="PROSITE" id="PS50885">
    <property type="entry name" value="HAMP"/>
    <property type="match status" value="1"/>
</dbReference>
<dbReference type="PROSITE" id="PS50111">
    <property type="entry name" value="CHEMOTAXIS_TRANSDUC_2"/>
    <property type="match status" value="1"/>
</dbReference>
<dbReference type="CDD" id="cd06225">
    <property type="entry name" value="HAMP"/>
    <property type="match status" value="1"/>
</dbReference>
<dbReference type="SUPFAM" id="SSF58104">
    <property type="entry name" value="Methyl-accepting chemotaxis protein (MCP) signaling domain"/>
    <property type="match status" value="1"/>
</dbReference>
<evidence type="ECO:0000259" key="14">
    <source>
        <dbReference type="PROSITE" id="PS50111"/>
    </source>
</evidence>
<keyword evidence="10 13" id="KW-0472">Membrane</keyword>
<evidence type="ECO:0000256" key="7">
    <source>
        <dbReference type="ARBA" id="ARBA00022692"/>
    </source>
</evidence>
<dbReference type="GO" id="GO:0000155">
    <property type="term" value="F:phosphorelay sensor kinase activity"/>
    <property type="evidence" value="ECO:0007669"/>
    <property type="project" value="TreeGrafter"/>
</dbReference>
<dbReference type="SUPFAM" id="SSF103190">
    <property type="entry name" value="Sensory domain-like"/>
    <property type="match status" value="1"/>
</dbReference>
<evidence type="ECO:0000256" key="10">
    <source>
        <dbReference type="ARBA" id="ARBA00023136"/>
    </source>
</evidence>
<feature type="domain" description="Methyl-accepting transducer" evidence="14">
    <location>
        <begin position="276"/>
        <end position="510"/>
    </location>
</feature>
<comment type="caution">
    <text evidence="16">The sequence shown here is derived from an EMBL/GenBank/DDBJ whole genome shotgun (WGS) entry which is preliminary data.</text>
</comment>
<gene>
    <name evidence="16" type="primary">mcpB</name>
    <name evidence="16" type="ORF">Psch_00528</name>
</gene>
<comment type="similarity">
    <text evidence="11">Belongs to the methyl-accepting chemotaxis (MCP) protein family.</text>
</comment>
<evidence type="ECO:0000256" key="6">
    <source>
        <dbReference type="ARBA" id="ARBA00022679"/>
    </source>
</evidence>
<feature type="transmembrane region" description="Helical" evidence="13">
    <location>
        <begin position="21"/>
        <end position="43"/>
    </location>
</feature>
<protein>
    <recommendedName>
        <fullName evidence="3">histidine kinase</fullName>
        <ecNumber evidence="3">2.7.13.3</ecNumber>
    </recommendedName>
</protein>
<dbReference type="InterPro" id="IPR033463">
    <property type="entry name" value="sCache_3"/>
</dbReference>
<keyword evidence="12" id="KW-0807">Transducer</keyword>
<evidence type="ECO:0000256" key="13">
    <source>
        <dbReference type="SAM" id="Phobius"/>
    </source>
</evidence>
<evidence type="ECO:0000259" key="15">
    <source>
        <dbReference type="PROSITE" id="PS50885"/>
    </source>
</evidence>
<dbReference type="PANTHER" id="PTHR45528:SF10">
    <property type="entry name" value="METHYL-ACCEPTING CHEMOTAXIS PROTEIN"/>
    <property type="match status" value="1"/>
</dbReference>
<name>A0A4Y7RE22_9FIRM</name>
<keyword evidence="17" id="KW-1185">Reference proteome</keyword>
<feature type="domain" description="HAMP" evidence="15">
    <location>
        <begin position="205"/>
        <end position="257"/>
    </location>
</feature>
<evidence type="ECO:0000256" key="5">
    <source>
        <dbReference type="ARBA" id="ARBA00022553"/>
    </source>
</evidence>
<feature type="transmembrane region" description="Helical" evidence="13">
    <location>
        <begin position="182"/>
        <end position="202"/>
    </location>
</feature>
<evidence type="ECO:0000256" key="4">
    <source>
        <dbReference type="ARBA" id="ARBA00022475"/>
    </source>
</evidence>
<dbReference type="AlphaFoldDB" id="A0A4Y7RE22"/>
<keyword evidence="9 13" id="KW-1133">Transmembrane helix</keyword>
<keyword evidence="6" id="KW-0808">Transferase</keyword>
<evidence type="ECO:0000256" key="8">
    <source>
        <dbReference type="ARBA" id="ARBA00022777"/>
    </source>
</evidence>
<proteinExistence type="inferred from homology"/>
<dbReference type="Pfam" id="PF00672">
    <property type="entry name" value="HAMP"/>
    <property type="match status" value="1"/>
</dbReference>
<organism evidence="16 17">
    <name type="scientific">Pelotomaculum schinkii</name>
    <dbReference type="NCBI Taxonomy" id="78350"/>
    <lineage>
        <taxon>Bacteria</taxon>
        <taxon>Bacillati</taxon>
        <taxon>Bacillota</taxon>
        <taxon>Clostridia</taxon>
        <taxon>Eubacteriales</taxon>
        <taxon>Desulfotomaculaceae</taxon>
        <taxon>Pelotomaculum</taxon>
    </lineage>
</organism>
<keyword evidence="5" id="KW-0597">Phosphoprotein</keyword>
<keyword evidence="4" id="KW-1003">Cell membrane</keyword>
<evidence type="ECO:0000313" key="16">
    <source>
        <dbReference type="EMBL" id="TEB06990.1"/>
    </source>
</evidence>
<evidence type="ECO:0000256" key="2">
    <source>
        <dbReference type="ARBA" id="ARBA00004651"/>
    </source>
</evidence>
<evidence type="ECO:0000256" key="11">
    <source>
        <dbReference type="ARBA" id="ARBA00029447"/>
    </source>
</evidence>
<dbReference type="InterPro" id="IPR050398">
    <property type="entry name" value="HssS/ArlS-like"/>
</dbReference>
<evidence type="ECO:0000256" key="9">
    <source>
        <dbReference type="ARBA" id="ARBA00022989"/>
    </source>
</evidence>
<evidence type="ECO:0000256" key="12">
    <source>
        <dbReference type="PROSITE-ProRule" id="PRU00284"/>
    </source>
</evidence>
<dbReference type="EC" id="2.7.13.3" evidence="3"/>
<evidence type="ECO:0000313" key="17">
    <source>
        <dbReference type="Proteomes" id="UP000298324"/>
    </source>
</evidence>